<dbReference type="RefSeq" id="WP_091432971.1">
    <property type="nucleotide sequence ID" value="NZ_FNMV01000009.1"/>
</dbReference>
<dbReference type="STRING" id="229203.SAMN05444338_109159"/>
<evidence type="ECO:0000256" key="1">
    <source>
        <dbReference type="SAM" id="Phobius"/>
    </source>
</evidence>
<reference evidence="3" key="1">
    <citation type="submission" date="2016-10" db="EMBL/GenBank/DDBJ databases">
        <authorList>
            <person name="Varghese N."/>
            <person name="Submissions S."/>
        </authorList>
    </citation>
    <scope>NUCLEOTIDE SEQUENCE [LARGE SCALE GENOMIC DNA]</scope>
    <source>
        <strain evidence="3">DSM 15718</strain>
    </source>
</reference>
<evidence type="ECO:0000313" key="2">
    <source>
        <dbReference type="EMBL" id="SDX37074.1"/>
    </source>
</evidence>
<name>A0A1H3B6N3_9FLAO</name>
<keyword evidence="3" id="KW-1185">Reference proteome</keyword>
<dbReference type="EMBL" id="FNMV01000009">
    <property type="protein sequence ID" value="SDX37074.1"/>
    <property type="molecule type" value="Genomic_DNA"/>
</dbReference>
<protein>
    <submittedName>
        <fullName evidence="2">Uncharacterized protein</fullName>
    </submittedName>
</protein>
<keyword evidence="1" id="KW-1133">Transmembrane helix</keyword>
<evidence type="ECO:0000313" key="3">
    <source>
        <dbReference type="Proteomes" id="UP000198569"/>
    </source>
</evidence>
<keyword evidence="1" id="KW-0472">Membrane</keyword>
<sequence length="182" mass="20611">MKKALAYFLSILIVLLFSSIFLVGCKAKQPLQEWKETTTINHDSINNVRVIIRSIAINDSLKIVIGKIKTERKECDSVCQIAIDRLLSQLNSKKSSGSNSVETKYDPKDNSLNINTKVGETKSDIQKLYYKITITKTVYSHKDIPIDKPLPKWQLFLMITGAITTGYLFLKTTLFIKSKIPV</sequence>
<organism evidence="2 3">
    <name type="scientific">Flavobacterium degerlachei</name>
    <dbReference type="NCBI Taxonomy" id="229203"/>
    <lineage>
        <taxon>Bacteria</taxon>
        <taxon>Pseudomonadati</taxon>
        <taxon>Bacteroidota</taxon>
        <taxon>Flavobacteriia</taxon>
        <taxon>Flavobacteriales</taxon>
        <taxon>Flavobacteriaceae</taxon>
        <taxon>Flavobacterium</taxon>
    </lineage>
</organism>
<accession>A0A1H3B6N3</accession>
<dbReference type="AlphaFoldDB" id="A0A1H3B6N3"/>
<proteinExistence type="predicted"/>
<dbReference type="PROSITE" id="PS51257">
    <property type="entry name" value="PROKAR_LIPOPROTEIN"/>
    <property type="match status" value="1"/>
</dbReference>
<gene>
    <name evidence="2" type="ORF">SAMN05444338_109159</name>
</gene>
<dbReference type="Proteomes" id="UP000198569">
    <property type="component" value="Unassembled WGS sequence"/>
</dbReference>
<feature type="transmembrane region" description="Helical" evidence="1">
    <location>
        <begin position="153"/>
        <end position="170"/>
    </location>
</feature>
<keyword evidence="1" id="KW-0812">Transmembrane</keyword>
<dbReference type="OrthoDB" id="1150509at2"/>